<keyword evidence="4" id="KW-1185">Reference proteome</keyword>
<dbReference type="GeneTree" id="ENSGT00950000182870"/>
<keyword evidence="1" id="KW-0727">SH2 domain</keyword>
<dbReference type="InterPro" id="IPR035676">
    <property type="entry name" value="SHC_SH2"/>
</dbReference>
<evidence type="ECO:0000313" key="4">
    <source>
        <dbReference type="Proteomes" id="UP000694406"/>
    </source>
</evidence>
<dbReference type="GO" id="GO:0030971">
    <property type="term" value="F:receptor tyrosine kinase binding"/>
    <property type="evidence" value="ECO:0007669"/>
    <property type="project" value="TreeGrafter"/>
</dbReference>
<name>A0A8C5RXU7_LATLA</name>
<dbReference type="PANTHER" id="PTHR10337">
    <property type="entry name" value="SHC TRANSFORMING PROTEIN"/>
    <property type="match status" value="1"/>
</dbReference>
<dbReference type="InterPro" id="IPR051235">
    <property type="entry name" value="CEP152/SHC-Transforming"/>
</dbReference>
<dbReference type="PROSITE" id="PS50001">
    <property type="entry name" value="SH2"/>
    <property type="match status" value="1"/>
</dbReference>
<evidence type="ECO:0000256" key="1">
    <source>
        <dbReference type="PROSITE-ProRule" id="PRU00191"/>
    </source>
</evidence>
<dbReference type="SMART" id="SM00252">
    <property type="entry name" value="SH2"/>
    <property type="match status" value="1"/>
</dbReference>
<accession>A0A8C5RXU7</accession>
<dbReference type="InterPro" id="IPR036860">
    <property type="entry name" value="SH2_dom_sf"/>
</dbReference>
<feature type="domain" description="SH2" evidence="2">
    <location>
        <begin position="47"/>
        <end position="138"/>
    </location>
</feature>
<organism evidence="3 4">
    <name type="scientific">Laticauda laticaudata</name>
    <name type="common">Blue-ringed sea krait</name>
    <name type="synonym">Blue-lipped sea krait</name>
    <dbReference type="NCBI Taxonomy" id="8630"/>
    <lineage>
        <taxon>Eukaryota</taxon>
        <taxon>Metazoa</taxon>
        <taxon>Chordata</taxon>
        <taxon>Craniata</taxon>
        <taxon>Vertebrata</taxon>
        <taxon>Euteleostomi</taxon>
        <taxon>Lepidosauria</taxon>
        <taxon>Squamata</taxon>
        <taxon>Bifurcata</taxon>
        <taxon>Unidentata</taxon>
        <taxon>Episquamata</taxon>
        <taxon>Toxicofera</taxon>
        <taxon>Serpentes</taxon>
        <taxon>Colubroidea</taxon>
        <taxon>Elapidae</taxon>
        <taxon>Laticaudinae</taxon>
        <taxon>Laticauda</taxon>
    </lineage>
</organism>
<dbReference type="PANTHER" id="PTHR10337:SF12">
    <property type="entry name" value="SHC-TRANSFORMING PROTEIN 4"/>
    <property type="match status" value="1"/>
</dbReference>
<dbReference type="CDD" id="cd09925">
    <property type="entry name" value="SH2_SHC"/>
    <property type="match status" value="1"/>
</dbReference>
<dbReference type="Proteomes" id="UP000694406">
    <property type="component" value="Unplaced"/>
</dbReference>
<evidence type="ECO:0000259" key="2">
    <source>
        <dbReference type="PROSITE" id="PS50001"/>
    </source>
</evidence>
<dbReference type="FunFam" id="3.30.505.10:FF:000005">
    <property type="entry name" value="SHC-transforming protein 1 isoform 3"/>
    <property type="match status" value="1"/>
</dbReference>
<dbReference type="PRINTS" id="PR00401">
    <property type="entry name" value="SH2DOMAIN"/>
</dbReference>
<reference evidence="3" key="1">
    <citation type="submission" date="2025-08" db="UniProtKB">
        <authorList>
            <consortium name="Ensembl"/>
        </authorList>
    </citation>
    <scope>IDENTIFICATION</scope>
</reference>
<dbReference type="GO" id="GO:0007169">
    <property type="term" value="P:cell surface receptor protein tyrosine kinase signaling pathway"/>
    <property type="evidence" value="ECO:0007669"/>
    <property type="project" value="TreeGrafter"/>
</dbReference>
<protein>
    <recommendedName>
        <fullName evidence="2">SH2 domain-containing protein</fullName>
    </recommendedName>
</protein>
<dbReference type="Gene3D" id="3.30.505.10">
    <property type="entry name" value="SH2 domain"/>
    <property type="match status" value="1"/>
</dbReference>
<reference evidence="3" key="2">
    <citation type="submission" date="2025-09" db="UniProtKB">
        <authorList>
            <consortium name="Ensembl"/>
        </authorList>
    </citation>
    <scope>IDENTIFICATION</scope>
</reference>
<dbReference type="Pfam" id="PF00017">
    <property type="entry name" value="SH2"/>
    <property type="match status" value="1"/>
</dbReference>
<dbReference type="AlphaFoldDB" id="A0A8C5RXU7"/>
<evidence type="ECO:0000313" key="3">
    <source>
        <dbReference type="Ensembl" id="ENSLLTP00000007849.1"/>
    </source>
</evidence>
<proteinExistence type="predicted"/>
<dbReference type="SUPFAM" id="SSF55550">
    <property type="entry name" value="SH2 domain"/>
    <property type="match status" value="1"/>
</dbReference>
<dbReference type="Ensembl" id="ENSLLTT00000008142.1">
    <property type="protein sequence ID" value="ENSLLTP00000007849.1"/>
    <property type="gene ID" value="ENSLLTG00000005959.1"/>
</dbReference>
<dbReference type="GO" id="GO:0005886">
    <property type="term" value="C:plasma membrane"/>
    <property type="evidence" value="ECO:0007669"/>
    <property type="project" value="TreeGrafter"/>
</dbReference>
<sequence length="147" mass="16251">MCEGNLNLISSVSFSEALETVEQKGSGDMAGLRCITEAKTALWNEECYHGKISRREAENLLRNNGDFLVRESTTSPGQYVLSGLQGGQVKHLLLVDPEGKVRTKDHTFDSVDHLIRYHMENKLPIMSSGSELRLCQPVRKGLGASAF</sequence>
<dbReference type="InterPro" id="IPR000980">
    <property type="entry name" value="SH2"/>
</dbReference>